<evidence type="ECO:0000256" key="1">
    <source>
        <dbReference type="SAM" id="MobiDB-lite"/>
    </source>
</evidence>
<dbReference type="AlphaFoldDB" id="A0A9K3HKI1"/>
<proteinExistence type="predicted"/>
<organism evidence="2 3">
    <name type="scientific">Helianthus annuus</name>
    <name type="common">Common sunflower</name>
    <dbReference type="NCBI Taxonomy" id="4232"/>
    <lineage>
        <taxon>Eukaryota</taxon>
        <taxon>Viridiplantae</taxon>
        <taxon>Streptophyta</taxon>
        <taxon>Embryophyta</taxon>
        <taxon>Tracheophyta</taxon>
        <taxon>Spermatophyta</taxon>
        <taxon>Magnoliopsida</taxon>
        <taxon>eudicotyledons</taxon>
        <taxon>Gunneridae</taxon>
        <taxon>Pentapetalae</taxon>
        <taxon>asterids</taxon>
        <taxon>campanulids</taxon>
        <taxon>Asterales</taxon>
        <taxon>Asteraceae</taxon>
        <taxon>Asteroideae</taxon>
        <taxon>Heliantheae alliance</taxon>
        <taxon>Heliantheae</taxon>
        <taxon>Helianthus</taxon>
    </lineage>
</organism>
<dbReference type="Gramene" id="mRNA:HanXRQr2_Chr11g0467611">
    <property type="protein sequence ID" value="mRNA:HanXRQr2_Chr11g0467611"/>
    <property type="gene ID" value="HanXRQr2_Chr11g0467611"/>
</dbReference>
<dbReference type="PANTHER" id="PTHR24177">
    <property type="entry name" value="CASKIN"/>
    <property type="match status" value="1"/>
</dbReference>
<name>A0A9K3HKI1_HELAN</name>
<dbReference type="Proteomes" id="UP000215914">
    <property type="component" value="Unassembled WGS sequence"/>
</dbReference>
<comment type="caution">
    <text evidence="2">The sequence shown here is derived from an EMBL/GenBank/DDBJ whole genome shotgun (WGS) entry which is preliminary data.</text>
</comment>
<dbReference type="Gene3D" id="1.25.40.20">
    <property type="entry name" value="Ankyrin repeat-containing domain"/>
    <property type="match status" value="1"/>
</dbReference>
<reference evidence="2" key="1">
    <citation type="journal article" date="2017" name="Nature">
        <title>The sunflower genome provides insights into oil metabolism, flowering and Asterid evolution.</title>
        <authorList>
            <person name="Badouin H."/>
            <person name="Gouzy J."/>
            <person name="Grassa C.J."/>
            <person name="Murat F."/>
            <person name="Staton S.E."/>
            <person name="Cottret L."/>
            <person name="Lelandais-Briere C."/>
            <person name="Owens G.L."/>
            <person name="Carrere S."/>
            <person name="Mayjonade B."/>
            <person name="Legrand L."/>
            <person name="Gill N."/>
            <person name="Kane N.C."/>
            <person name="Bowers J.E."/>
            <person name="Hubner S."/>
            <person name="Bellec A."/>
            <person name="Berard A."/>
            <person name="Berges H."/>
            <person name="Blanchet N."/>
            <person name="Boniface M.C."/>
            <person name="Brunel D."/>
            <person name="Catrice O."/>
            <person name="Chaidir N."/>
            <person name="Claudel C."/>
            <person name="Donnadieu C."/>
            <person name="Faraut T."/>
            <person name="Fievet G."/>
            <person name="Helmstetter N."/>
            <person name="King M."/>
            <person name="Knapp S.J."/>
            <person name="Lai Z."/>
            <person name="Le Paslier M.C."/>
            <person name="Lippi Y."/>
            <person name="Lorenzon L."/>
            <person name="Mandel J.R."/>
            <person name="Marage G."/>
            <person name="Marchand G."/>
            <person name="Marquand E."/>
            <person name="Bret-Mestries E."/>
            <person name="Morien E."/>
            <person name="Nambeesan S."/>
            <person name="Nguyen T."/>
            <person name="Pegot-Espagnet P."/>
            <person name="Pouilly N."/>
            <person name="Raftis F."/>
            <person name="Sallet E."/>
            <person name="Schiex T."/>
            <person name="Thomas J."/>
            <person name="Vandecasteele C."/>
            <person name="Vares D."/>
            <person name="Vear F."/>
            <person name="Vautrin S."/>
            <person name="Crespi M."/>
            <person name="Mangin B."/>
            <person name="Burke J.M."/>
            <person name="Salse J."/>
            <person name="Munos S."/>
            <person name="Vincourt P."/>
            <person name="Rieseberg L.H."/>
            <person name="Langlade N.B."/>
        </authorList>
    </citation>
    <scope>NUCLEOTIDE SEQUENCE</scope>
    <source>
        <tissue evidence="2">Leaves</tissue>
    </source>
</reference>
<dbReference type="PANTHER" id="PTHR24177:SF472">
    <property type="entry name" value="PGG DOMAIN-CONTAINING PROTEIN"/>
    <property type="match status" value="1"/>
</dbReference>
<evidence type="ECO:0000313" key="2">
    <source>
        <dbReference type="EMBL" id="KAF5780046.1"/>
    </source>
</evidence>
<sequence>MPVEIQKLTAGTSAKTTRAPTMGNARKTYSSRILFVAAEMGNTVFIVELIRLYPDLIWKVNDNNQSIFHIAVKHRHEGIYNLLYEIGSMKDLITPLRDENDNNMLHLVGTRANRNRLEDVSSFV</sequence>
<feature type="compositionally biased region" description="Polar residues" evidence="1">
    <location>
        <begin position="9"/>
        <end position="19"/>
    </location>
</feature>
<accession>A0A9K3HKI1</accession>
<dbReference type="InterPro" id="IPR036770">
    <property type="entry name" value="Ankyrin_rpt-contain_sf"/>
</dbReference>
<keyword evidence="3" id="KW-1185">Reference proteome</keyword>
<gene>
    <name evidence="2" type="ORF">HanXRQr2_Chr11g0467611</name>
</gene>
<dbReference type="SUPFAM" id="SSF48403">
    <property type="entry name" value="Ankyrin repeat"/>
    <property type="match status" value="1"/>
</dbReference>
<dbReference type="EMBL" id="MNCJ02000326">
    <property type="protein sequence ID" value="KAF5780046.1"/>
    <property type="molecule type" value="Genomic_DNA"/>
</dbReference>
<feature type="region of interest" description="Disordered" evidence="1">
    <location>
        <begin position="1"/>
        <end position="22"/>
    </location>
</feature>
<evidence type="ECO:0000313" key="3">
    <source>
        <dbReference type="Proteomes" id="UP000215914"/>
    </source>
</evidence>
<protein>
    <submittedName>
        <fullName evidence="2">Ankyrin repeat-containing domain superfamily</fullName>
    </submittedName>
</protein>
<reference evidence="2" key="2">
    <citation type="submission" date="2020-06" db="EMBL/GenBank/DDBJ databases">
        <title>Helianthus annuus Genome sequencing and assembly Release 2.</title>
        <authorList>
            <person name="Gouzy J."/>
            <person name="Langlade N."/>
            <person name="Munos S."/>
        </authorList>
    </citation>
    <scope>NUCLEOTIDE SEQUENCE</scope>
    <source>
        <tissue evidence="2">Leaves</tissue>
    </source>
</reference>